<keyword evidence="8" id="KW-1185">Reference proteome</keyword>
<dbReference type="AlphaFoldDB" id="A0A5C3LC14"/>
<evidence type="ECO:0000259" key="6">
    <source>
        <dbReference type="Pfam" id="PF13664"/>
    </source>
</evidence>
<feature type="transmembrane region" description="Helical" evidence="5">
    <location>
        <begin position="159"/>
        <end position="180"/>
    </location>
</feature>
<feature type="domain" description="TMEM205-like" evidence="6">
    <location>
        <begin position="25"/>
        <end position="130"/>
    </location>
</feature>
<dbReference type="OrthoDB" id="1641132at2759"/>
<evidence type="ECO:0000256" key="3">
    <source>
        <dbReference type="ARBA" id="ARBA00022989"/>
    </source>
</evidence>
<dbReference type="Proteomes" id="UP000307440">
    <property type="component" value="Unassembled WGS sequence"/>
</dbReference>
<evidence type="ECO:0000256" key="5">
    <source>
        <dbReference type="SAM" id="Phobius"/>
    </source>
</evidence>
<sequence length="190" mass="20783">MSSTKLLTLNSLYELINLDGLYTVGYGWLFGMSLWITFFGGIIAFRALPRHQFGALQHKTFPVYFVQSIALSAGLIAIWVSKHPNVLSSLHQPRLAEVAVVYSLGVVLISQALNFIVVGPMTSKIMFKRQKLEKEEGVQYNDAKASADMKTLNKQFGMLHGISSLLNLGAVISLIIHGLWLGSAGGTSTL</sequence>
<dbReference type="PANTHER" id="PTHR23241">
    <property type="entry name" value="LATE EMBRYOGENESIS ABUNDANT PLANTS LEA-RELATED"/>
    <property type="match status" value="1"/>
</dbReference>
<name>A0A5C3LC14_COPMA</name>
<keyword evidence="3 5" id="KW-1133">Transmembrane helix</keyword>
<feature type="transmembrane region" description="Helical" evidence="5">
    <location>
        <begin position="61"/>
        <end position="80"/>
    </location>
</feature>
<gene>
    <name evidence="7" type="ORF">FA15DRAFT_662353</name>
</gene>
<evidence type="ECO:0000256" key="1">
    <source>
        <dbReference type="ARBA" id="ARBA00004370"/>
    </source>
</evidence>
<dbReference type="InterPro" id="IPR053009">
    <property type="entry name" value="Xanthocillin_Biosynth-Assoc"/>
</dbReference>
<dbReference type="Pfam" id="PF13664">
    <property type="entry name" value="DUF4149"/>
    <property type="match status" value="1"/>
</dbReference>
<keyword evidence="2 5" id="KW-0812">Transmembrane</keyword>
<dbReference type="GO" id="GO:0016020">
    <property type="term" value="C:membrane"/>
    <property type="evidence" value="ECO:0007669"/>
    <property type="project" value="UniProtKB-SubCell"/>
</dbReference>
<organism evidence="7 8">
    <name type="scientific">Coprinopsis marcescibilis</name>
    <name type="common">Agaric fungus</name>
    <name type="synonym">Psathyrella marcescibilis</name>
    <dbReference type="NCBI Taxonomy" id="230819"/>
    <lineage>
        <taxon>Eukaryota</taxon>
        <taxon>Fungi</taxon>
        <taxon>Dikarya</taxon>
        <taxon>Basidiomycota</taxon>
        <taxon>Agaricomycotina</taxon>
        <taxon>Agaricomycetes</taxon>
        <taxon>Agaricomycetidae</taxon>
        <taxon>Agaricales</taxon>
        <taxon>Agaricineae</taxon>
        <taxon>Psathyrellaceae</taxon>
        <taxon>Coprinopsis</taxon>
    </lineage>
</organism>
<evidence type="ECO:0000313" key="8">
    <source>
        <dbReference type="Proteomes" id="UP000307440"/>
    </source>
</evidence>
<feature type="transmembrane region" description="Helical" evidence="5">
    <location>
        <begin position="26"/>
        <end position="49"/>
    </location>
</feature>
<dbReference type="EMBL" id="ML210146">
    <property type="protein sequence ID" value="TFK30397.1"/>
    <property type="molecule type" value="Genomic_DNA"/>
</dbReference>
<comment type="subcellular location">
    <subcellularLocation>
        <location evidence="1">Membrane</location>
    </subcellularLocation>
</comment>
<reference evidence="7 8" key="1">
    <citation type="journal article" date="2019" name="Nat. Ecol. Evol.">
        <title>Megaphylogeny resolves global patterns of mushroom evolution.</title>
        <authorList>
            <person name="Varga T."/>
            <person name="Krizsan K."/>
            <person name="Foldi C."/>
            <person name="Dima B."/>
            <person name="Sanchez-Garcia M."/>
            <person name="Sanchez-Ramirez S."/>
            <person name="Szollosi G.J."/>
            <person name="Szarkandi J.G."/>
            <person name="Papp V."/>
            <person name="Albert L."/>
            <person name="Andreopoulos W."/>
            <person name="Angelini C."/>
            <person name="Antonin V."/>
            <person name="Barry K.W."/>
            <person name="Bougher N.L."/>
            <person name="Buchanan P."/>
            <person name="Buyck B."/>
            <person name="Bense V."/>
            <person name="Catcheside P."/>
            <person name="Chovatia M."/>
            <person name="Cooper J."/>
            <person name="Damon W."/>
            <person name="Desjardin D."/>
            <person name="Finy P."/>
            <person name="Geml J."/>
            <person name="Haridas S."/>
            <person name="Hughes K."/>
            <person name="Justo A."/>
            <person name="Karasinski D."/>
            <person name="Kautmanova I."/>
            <person name="Kiss B."/>
            <person name="Kocsube S."/>
            <person name="Kotiranta H."/>
            <person name="LaButti K.M."/>
            <person name="Lechner B.E."/>
            <person name="Liimatainen K."/>
            <person name="Lipzen A."/>
            <person name="Lukacs Z."/>
            <person name="Mihaltcheva S."/>
            <person name="Morgado L.N."/>
            <person name="Niskanen T."/>
            <person name="Noordeloos M.E."/>
            <person name="Ohm R.A."/>
            <person name="Ortiz-Santana B."/>
            <person name="Ovrebo C."/>
            <person name="Racz N."/>
            <person name="Riley R."/>
            <person name="Savchenko A."/>
            <person name="Shiryaev A."/>
            <person name="Soop K."/>
            <person name="Spirin V."/>
            <person name="Szebenyi C."/>
            <person name="Tomsovsky M."/>
            <person name="Tulloss R.E."/>
            <person name="Uehling J."/>
            <person name="Grigoriev I.V."/>
            <person name="Vagvolgyi C."/>
            <person name="Papp T."/>
            <person name="Martin F.M."/>
            <person name="Miettinen O."/>
            <person name="Hibbett D.S."/>
            <person name="Nagy L.G."/>
        </authorList>
    </citation>
    <scope>NUCLEOTIDE SEQUENCE [LARGE SCALE GENOMIC DNA]</scope>
    <source>
        <strain evidence="7 8">CBS 121175</strain>
    </source>
</reference>
<evidence type="ECO:0000256" key="2">
    <source>
        <dbReference type="ARBA" id="ARBA00022692"/>
    </source>
</evidence>
<feature type="transmembrane region" description="Helical" evidence="5">
    <location>
        <begin position="100"/>
        <end position="121"/>
    </location>
</feature>
<proteinExistence type="predicted"/>
<dbReference type="InterPro" id="IPR025423">
    <property type="entry name" value="TMEM205-like"/>
</dbReference>
<evidence type="ECO:0000256" key="4">
    <source>
        <dbReference type="ARBA" id="ARBA00023136"/>
    </source>
</evidence>
<accession>A0A5C3LC14</accession>
<protein>
    <recommendedName>
        <fullName evidence="6">TMEM205-like domain-containing protein</fullName>
    </recommendedName>
</protein>
<dbReference type="PANTHER" id="PTHR23241:SF102">
    <property type="entry name" value="LD23009P"/>
    <property type="match status" value="1"/>
</dbReference>
<keyword evidence="4 5" id="KW-0472">Membrane</keyword>
<evidence type="ECO:0000313" key="7">
    <source>
        <dbReference type="EMBL" id="TFK30397.1"/>
    </source>
</evidence>